<dbReference type="InterPro" id="IPR002491">
    <property type="entry name" value="ABC_transptr_periplasmic_BD"/>
</dbReference>
<protein>
    <submittedName>
        <fullName evidence="6">ABC transporter substrate-binding protein</fullName>
    </submittedName>
</protein>
<accession>A0ABD5YTM7</accession>
<dbReference type="PANTHER" id="PTHR30532">
    <property type="entry name" value="IRON III DICITRATE-BINDING PERIPLASMIC PROTEIN"/>
    <property type="match status" value="1"/>
</dbReference>
<dbReference type="SUPFAM" id="SSF53807">
    <property type="entry name" value="Helical backbone' metal receptor"/>
    <property type="match status" value="1"/>
</dbReference>
<dbReference type="PANTHER" id="PTHR30532:SF1">
    <property type="entry name" value="IRON(3+)-HYDROXAMATE-BINDING PROTEIN FHUD"/>
    <property type="match status" value="1"/>
</dbReference>
<name>A0ABD5YTM7_9EURY</name>
<dbReference type="AlphaFoldDB" id="A0ABD5YTM7"/>
<feature type="compositionally biased region" description="Low complexity" evidence="4">
    <location>
        <begin position="41"/>
        <end position="64"/>
    </location>
</feature>
<dbReference type="Proteomes" id="UP001596417">
    <property type="component" value="Unassembled WGS sequence"/>
</dbReference>
<evidence type="ECO:0000259" key="5">
    <source>
        <dbReference type="Pfam" id="PF01497"/>
    </source>
</evidence>
<keyword evidence="2" id="KW-0813">Transport</keyword>
<dbReference type="InterPro" id="IPR051313">
    <property type="entry name" value="Bact_iron-sidero_bind"/>
</dbReference>
<evidence type="ECO:0000313" key="6">
    <source>
        <dbReference type="EMBL" id="MFC7190855.1"/>
    </source>
</evidence>
<gene>
    <name evidence="6" type="ORF">ACFQL7_14135</name>
</gene>
<evidence type="ECO:0000313" key="7">
    <source>
        <dbReference type="Proteomes" id="UP001596417"/>
    </source>
</evidence>
<sequence length="393" mass="43956">MTDSNTSRRGFLRVGVTAAVGSTFLAGCLDQMNGSDGSENGSKTTDGSGSSQSTDGSSSGSYTVSIEPMGEVSFDGVPETWLANNGSWADMGIALGQKPPEGVWLTDRYHTQLYDEIPGVSVDKSNMIDLYTDGISKEVFYKTAADVHVMDPNFILNRFKGMDRNDIDGITKNVGPFFGNSIFSQGYKWHDYPYYTLYEAFEKLSKMFQEEQRYSAFKKLDEELQQKIKSNLPPKKERPSVALFWASGNEPKEFSPYIIDKGTSFKQWRDLGVRDALAASNVKNFHTARGHVDYETLLKVDPEVLLFRGHESQTKTEFENTIVKFMKEHQVASQLQAVKNDKVYRGGPLYQGPITNLVLTRRAAKQVYPDVFKDVTLFDPKRVGDIVNGNIAQ</sequence>
<dbReference type="EMBL" id="JBHTAX010000001">
    <property type="protein sequence ID" value="MFC7190855.1"/>
    <property type="molecule type" value="Genomic_DNA"/>
</dbReference>
<keyword evidence="7" id="KW-1185">Reference proteome</keyword>
<comment type="subcellular location">
    <subcellularLocation>
        <location evidence="1">Cell envelope</location>
    </subcellularLocation>
</comment>
<comment type="caution">
    <text evidence="6">The sequence shown here is derived from an EMBL/GenBank/DDBJ whole genome shotgun (WGS) entry which is preliminary data.</text>
</comment>
<evidence type="ECO:0000256" key="1">
    <source>
        <dbReference type="ARBA" id="ARBA00004196"/>
    </source>
</evidence>
<feature type="domain" description="Fe/B12 periplasmic-binding" evidence="5">
    <location>
        <begin position="195"/>
        <end position="346"/>
    </location>
</feature>
<dbReference type="RefSeq" id="WP_248908311.1">
    <property type="nucleotide sequence ID" value="NZ_CP109979.1"/>
</dbReference>
<evidence type="ECO:0000256" key="3">
    <source>
        <dbReference type="ARBA" id="ARBA00022729"/>
    </source>
</evidence>
<dbReference type="Gene3D" id="3.40.50.1980">
    <property type="entry name" value="Nitrogenase molybdenum iron protein domain"/>
    <property type="match status" value="1"/>
</dbReference>
<evidence type="ECO:0000256" key="4">
    <source>
        <dbReference type="SAM" id="MobiDB-lite"/>
    </source>
</evidence>
<feature type="region of interest" description="Disordered" evidence="4">
    <location>
        <begin position="35"/>
        <end position="64"/>
    </location>
</feature>
<dbReference type="Pfam" id="PF01497">
    <property type="entry name" value="Peripla_BP_2"/>
    <property type="match status" value="1"/>
</dbReference>
<evidence type="ECO:0000256" key="2">
    <source>
        <dbReference type="ARBA" id="ARBA00022448"/>
    </source>
</evidence>
<dbReference type="GeneID" id="76200521"/>
<keyword evidence="3" id="KW-0732">Signal</keyword>
<proteinExistence type="predicted"/>
<organism evidence="6 7">
    <name type="scientific">Halocatena marina</name>
    <dbReference type="NCBI Taxonomy" id="2934937"/>
    <lineage>
        <taxon>Archaea</taxon>
        <taxon>Methanobacteriati</taxon>
        <taxon>Methanobacteriota</taxon>
        <taxon>Stenosarchaea group</taxon>
        <taxon>Halobacteria</taxon>
        <taxon>Halobacteriales</taxon>
        <taxon>Natronomonadaceae</taxon>
        <taxon>Halocatena</taxon>
    </lineage>
</organism>
<reference evidence="6 7" key="1">
    <citation type="journal article" date="2019" name="Int. J. Syst. Evol. Microbiol.">
        <title>The Global Catalogue of Microorganisms (GCM) 10K type strain sequencing project: providing services to taxonomists for standard genome sequencing and annotation.</title>
        <authorList>
            <consortium name="The Broad Institute Genomics Platform"/>
            <consortium name="The Broad Institute Genome Sequencing Center for Infectious Disease"/>
            <person name="Wu L."/>
            <person name="Ma J."/>
        </authorList>
    </citation>
    <scope>NUCLEOTIDE SEQUENCE [LARGE SCALE GENOMIC DNA]</scope>
    <source>
        <strain evidence="6 7">RDMS1</strain>
    </source>
</reference>